<feature type="compositionally biased region" description="Basic and acidic residues" evidence="1">
    <location>
        <begin position="10"/>
        <end position="22"/>
    </location>
</feature>
<proteinExistence type="predicted"/>
<evidence type="ECO:0000313" key="2">
    <source>
        <dbReference type="EMBL" id="KAF2203002.1"/>
    </source>
</evidence>
<sequence length="187" mass="20732">MVGRNMPLSPRREQYAISHEDTPANLRMQSMETHSSVLPKSLEKSQDSSTYRCCGEKEDDSTFLENTELLDMSEEFAETLSSPLKTATSNTFPRQSINIVDESNENLRGIWNPHLPDNNYAGSNEPLVSDIVGKKELGGTFGYSAMERFLACTGPWNPLGLVVKQSVKQGMLESSKSEKPNGRPLCA</sequence>
<feature type="compositionally biased region" description="Polar residues" evidence="1">
    <location>
        <begin position="27"/>
        <end position="38"/>
    </location>
</feature>
<organism evidence="2 3">
    <name type="scientific">Delitschia confertaspora ATCC 74209</name>
    <dbReference type="NCBI Taxonomy" id="1513339"/>
    <lineage>
        <taxon>Eukaryota</taxon>
        <taxon>Fungi</taxon>
        <taxon>Dikarya</taxon>
        <taxon>Ascomycota</taxon>
        <taxon>Pezizomycotina</taxon>
        <taxon>Dothideomycetes</taxon>
        <taxon>Pleosporomycetidae</taxon>
        <taxon>Pleosporales</taxon>
        <taxon>Delitschiaceae</taxon>
        <taxon>Delitschia</taxon>
    </lineage>
</organism>
<keyword evidence="3" id="KW-1185">Reference proteome</keyword>
<name>A0A9P4MUF1_9PLEO</name>
<feature type="region of interest" description="Disordered" evidence="1">
    <location>
        <begin position="1"/>
        <end position="54"/>
    </location>
</feature>
<evidence type="ECO:0000313" key="3">
    <source>
        <dbReference type="Proteomes" id="UP000799536"/>
    </source>
</evidence>
<dbReference type="AlphaFoldDB" id="A0A9P4MUF1"/>
<reference evidence="2" key="1">
    <citation type="journal article" date="2020" name="Stud. Mycol.">
        <title>101 Dothideomycetes genomes: a test case for predicting lifestyles and emergence of pathogens.</title>
        <authorList>
            <person name="Haridas S."/>
            <person name="Albert R."/>
            <person name="Binder M."/>
            <person name="Bloem J."/>
            <person name="Labutti K."/>
            <person name="Salamov A."/>
            <person name="Andreopoulos B."/>
            <person name="Baker S."/>
            <person name="Barry K."/>
            <person name="Bills G."/>
            <person name="Bluhm B."/>
            <person name="Cannon C."/>
            <person name="Castanera R."/>
            <person name="Culley D."/>
            <person name="Daum C."/>
            <person name="Ezra D."/>
            <person name="Gonzalez J."/>
            <person name="Henrissat B."/>
            <person name="Kuo A."/>
            <person name="Liang C."/>
            <person name="Lipzen A."/>
            <person name="Lutzoni F."/>
            <person name="Magnuson J."/>
            <person name="Mondo S."/>
            <person name="Nolan M."/>
            <person name="Ohm R."/>
            <person name="Pangilinan J."/>
            <person name="Park H.-J."/>
            <person name="Ramirez L."/>
            <person name="Alfaro M."/>
            <person name="Sun H."/>
            <person name="Tritt A."/>
            <person name="Yoshinaga Y."/>
            <person name="Zwiers L.-H."/>
            <person name="Turgeon B."/>
            <person name="Goodwin S."/>
            <person name="Spatafora J."/>
            <person name="Crous P."/>
            <person name="Grigoriev I."/>
        </authorList>
    </citation>
    <scope>NUCLEOTIDE SEQUENCE</scope>
    <source>
        <strain evidence="2">ATCC 74209</strain>
    </source>
</reference>
<protein>
    <submittedName>
        <fullName evidence="2">Uncharacterized protein</fullName>
    </submittedName>
</protein>
<evidence type="ECO:0000256" key="1">
    <source>
        <dbReference type="SAM" id="MobiDB-lite"/>
    </source>
</evidence>
<dbReference type="Proteomes" id="UP000799536">
    <property type="component" value="Unassembled WGS sequence"/>
</dbReference>
<dbReference type="EMBL" id="ML993916">
    <property type="protein sequence ID" value="KAF2203002.1"/>
    <property type="molecule type" value="Genomic_DNA"/>
</dbReference>
<accession>A0A9P4MUF1</accession>
<gene>
    <name evidence="2" type="ORF">GQ43DRAFT_430243</name>
</gene>
<comment type="caution">
    <text evidence="2">The sequence shown here is derived from an EMBL/GenBank/DDBJ whole genome shotgun (WGS) entry which is preliminary data.</text>
</comment>